<proteinExistence type="predicted"/>
<evidence type="ECO:0000313" key="2">
    <source>
        <dbReference type="EMBL" id="KMZ81142.1"/>
    </source>
</evidence>
<organism evidence="2 3">
    <name type="scientific">Plasmodium vivax India VII</name>
    <dbReference type="NCBI Taxonomy" id="1077284"/>
    <lineage>
        <taxon>Eukaryota</taxon>
        <taxon>Sar</taxon>
        <taxon>Alveolata</taxon>
        <taxon>Apicomplexa</taxon>
        <taxon>Aconoidasida</taxon>
        <taxon>Haemosporida</taxon>
        <taxon>Plasmodiidae</taxon>
        <taxon>Plasmodium</taxon>
        <taxon>Plasmodium (Plasmodium)</taxon>
    </lineage>
</organism>
<dbReference type="Proteomes" id="UP000053562">
    <property type="component" value="Unassembled WGS sequence"/>
</dbReference>
<evidence type="ECO:0000313" key="3">
    <source>
        <dbReference type="Proteomes" id="UP000053562"/>
    </source>
</evidence>
<evidence type="ECO:0000256" key="1">
    <source>
        <dbReference type="SAM" id="Phobius"/>
    </source>
</evidence>
<accession>A0A0J9SGQ9</accession>
<keyword evidence="1" id="KW-0472">Membrane</keyword>
<keyword evidence="1" id="KW-1133">Transmembrane helix</keyword>
<sequence>MISSLNFKPSFEMKNNKGYMFSSLYFSLCCAAIAFLKEIISVSSHKMLLNENVRIATLRL</sequence>
<protein>
    <submittedName>
        <fullName evidence="2">Uncharacterized protein</fullName>
    </submittedName>
</protein>
<dbReference type="AlphaFoldDB" id="A0A0J9SGQ9"/>
<dbReference type="EMBL" id="KQ234252">
    <property type="protein sequence ID" value="KMZ81142.1"/>
    <property type="molecule type" value="Genomic_DNA"/>
</dbReference>
<gene>
    <name evidence="2" type="ORF">PVIIG_02624</name>
</gene>
<reference evidence="2 3" key="1">
    <citation type="submission" date="2011-08" db="EMBL/GenBank/DDBJ databases">
        <title>The Genome Sequence of Plasmodium vivax India VII.</title>
        <authorList>
            <consortium name="The Broad Institute Genome Sequencing Platform"/>
            <consortium name="The Broad Institute Genome Sequencing Center for Infectious Disease"/>
            <person name="Neafsey D."/>
            <person name="Carlton J."/>
            <person name="Barnwell J."/>
            <person name="Collins W."/>
            <person name="Escalante A."/>
            <person name="Mullikin J."/>
            <person name="Saul A."/>
            <person name="Guigo R."/>
            <person name="Camara F."/>
            <person name="Young S.K."/>
            <person name="Zeng Q."/>
            <person name="Gargeya S."/>
            <person name="Fitzgerald M."/>
            <person name="Haas B."/>
            <person name="Abouelleil A."/>
            <person name="Alvarado L."/>
            <person name="Arachchi H.M."/>
            <person name="Berlin A."/>
            <person name="Brown A."/>
            <person name="Chapman S.B."/>
            <person name="Chen Z."/>
            <person name="Dunbar C."/>
            <person name="Freedman E."/>
            <person name="Gearin G."/>
            <person name="Gellesch M."/>
            <person name="Goldberg J."/>
            <person name="Griggs A."/>
            <person name="Gujja S."/>
            <person name="Heiman D."/>
            <person name="Howarth C."/>
            <person name="Larson L."/>
            <person name="Lui A."/>
            <person name="MacDonald P.J.P."/>
            <person name="Montmayeur A."/>
            <person name="Murphy C."/>
            <person name="Neiman D."/>
            <person name="Pearson M."/>
            <person name="Priest M."/>
            <person name="Roberts A."/>
            <person name="Saif S."/>
            <person name="Shea T."/>
            <person name="Shenoy N."/>
            <person name="Sisk P."/>
            <person name="Stolte C."/>
            <person name="Sykes S."/>
            <person name="Wortman J."/>
            <person name="Nusbaum C."/>
            <person name="Birren B."/>
        </authorList>
    </citation>
    <scope>NUCLEOTIDE SEQUENCE [LARGE SCALE GENOMIC DNA]</scope>
    <source>
        <strain evidence="2 3">India VII</strain>
    </source>
</reference>
<feature type="transmembrane region" description="Helical" evidence="1">
    <location>
        <begin position="20"/>
        <end position="40"/>
    </location>
</feature>
<keyword evidence="1" id="KW-0812">Transmembrane</keyword>
<name>A0A0J9SGQ9_PLAVI</name>